<dbReference type="InterPro" id="IPR038726">
    <property type="entry name" value="PDDEXK_AddAB-type"/>
</dbReference>
<sequence length="258" mass="29552">MGRKIIGNLKFQKPLEGGFDANVFANMMEEAYGESEGFVFTQKKTFSPSTVGYGHGNCPRYWFIAFTGAEFEQQFDAMARANMDNGTAAHDRIQKIMAKTGTLKATEIEVTYDDPPIRGFADAFIEWNGKEVVGEIKTAKQEVWDARKAEMKPSPNHLLQLLIYMKIRKVEQGFFFYENKNDQTFLIIPVNISERNKQIVNDLFEWMRNTYKAYTDNTLPERAFTKSTSSCKYCPVKKVCWQEMDEGVVDLPALVPPK</sequence>
<gene>
    <name evidence="2" type="ORF">UFOVP1119_137</name>
    <name evidence="3" type="ORF">UFOVP1238_111</name>
</gene>
<keyword evidence="3" id="KW-0540">Nuclease</keyword>
<keyword evidence="3" id="KW-0378">Hydrolase</keyword>
<evidence type="ECO:0000313" key="3">
    <source>
        <dbReference type="EMBL" id="CAB4193622.1"/>
    </source>
</evidence>
<organism evidence="3">
    <name type="scientific">uncultured Caudovirales phage</name>
    <dbReference type="NCBI Taxonomy" id="2100421"/>
    <lineage>
        <taxon>Viruses</taxon>
        <taxon>Duplodnaviria</taxon>
        <taxon>Heunggongvirae</taxon>
        <taxon>Uroviricota</taxon>
        <taxon>Caudoviricetes</taxon>
        <taxon>Peduoviridae</taxon>
        <taxon>Maltschvirus</taxon>
        <taxon>Maltschvirus maltsch</taxon>
    </lineage>
</organism>
<dbReference type="EMBL" id="LR797198">
    <property type="protein sequence ID" value="CAB4193622.1"/>
    <property type="molecule type" value="Genomic_DNA"/>
</dbReference>
<name>A0A6J5RCL3_9CAUD</name>
<proteinExistence type="predicted"/>
<feature type="domain" description="PD-(D/E)XK endonuclease-like" evidence="1">
    <location>
        <begin position="91"/>
        <end position="240"/>
    </location>
</feature>
<dbReference type="GO" id="GO:0004527">
    <property type="term" value="F:exonuclease activity"/>
    <property type="evidence" value="ECO:0007669"/>
    <property type="project" value="UniProtKB-KW"/>
</dbReference>
<evidence type="ECO:0000313" key="2">
    <source>
        <dbReference type="EMBL" id="CAB4185834.1"/>
    </source>
</evidence>
<reference evidence="3" key="1">
    <citation type="submission" date="2020-05" db="EMBL/GenBank/DDBJ databases">
        <authorList>
            <person name="Chiriac C."/>
            <person name="Salcher M."/>
            <person name="Ghai R."/>
            <person name="Kavagutti S V."/>
        </authorList>
    </citation>
    <scope>NUCLEOTIDE SEQUENCE</scope>
</reference>
<evidence type="ECO:0000259" key="1">
    <source>
        <dbReference type="Pfam" id="PF12705"/>
    </source>
</evidence>
<protein>
    <submittedName>
        <fullName evidence="3">COG1468 CRISPR-associated protein Cas4 (RecB family exonuclease)</fullName>
    </submittedName>
</protein>
<keyword evidence="3" id="KW-0269">Exonuclease</keyword>
<dbReference type="InterPro" id="IPR011604">
    <property type="entry name" value="PDDEXK-like_dom_sf"/>
</dbReference>
<accession>A0A6J5RCL3</accession>
<dbReference type="EMBL" id="LR797076">
    <property type="protein sequence ID" value="CAB4185834.1"/>
    <property type="molecule type" value="Genomic_DNA"/>
</dbReference>
<dbReference type="Gene3D" id="3.90.320.10">
    <property type="match status" value="1"/>
</dbReference>
<dbReference type="Pfam" id="PF12705">
    <property type="entry name" value="PDDEXK_1"/>
    <property type="match status" value="1"/>
</dbReference>